<comment type="caution">
    <text evidence="1">The sequence shown here is derived from an EMBL/GenBank/DDBJ whole genome shotgun (WGS) entry which is preliminary data.</text>
</comment>
<evidence type="ECO:0008006" key="3">
    <source>
        <dbReference type="Google" id="ProtNLM"/>
    </source>
</evidence>
<protein>
    <recommendedName>
        <fullName evidence="3">Ferric siderophore reductase C-terminal domain-containing protein</fullName>
    </recommendedName>
</protein>
<evidence type="ECO:0000313" key="1">
    <source>
        <dbReference type="EMBL" id="GIN62600.1"/>
    </source>
</evidence>
<reference evidence="1" key="1">
    <citation type="submission" date="2021-03" db="EMBL/GenBank/DDBJ databases">
        <title>Antimicrobial resistance genes in bacteria isolated from Japanese honey, and their potential for conferring macrolide and lincosamide resistance in the American foulbrood pathogen Paenibacillus larvae.</title>
        <authorList>
            <person name="Okamoto M."/>
            <person name="Kumagai M."/>
            <person name="Kanamori H."/>
            <person name="Takamatsu D."/>
        </authorList>
    </citation>
    <scope>NUCLEOTIDE SEQUENCE</scope>
    <source>
        <strain evidence="1">J27TS8</strain>
    </source>
</reference>
<proteinExistence type="predicted"/>
<dbReference type="EMBL" id="BORC01000004">
    <property type="protein sequence ID" value="GIN62600.1"/>
    <property type="molecule type" value="Genomic_DNA"/>
</dbReference>
<dbReference type="AlphaFoldDB" id="A0A920BTW4"/>
<organism evidence="1 2">
    <name type="scientific">Robertmurraya siralis</name>
    <dbReference type="NCBI Taxonomy" id="77777"/>
    <lineage>
        <taxon>Bacteria</taxon>
        <taxon>Bacillati</taxon>
        <taxon>Bacillota</taxon>
        <taxon>Bacilli</taxon>
        <taxon>Bacillales</taxon>
        <taxon>Bacillaceae</taxon>
        <taxon>Robertmurraya</taxon>
    </lineage>
</organism>
<accession>A0A920BTW4</accession>
<sequence>MASSVPPIILWENTAVRIYSLFEKKIAELELPNCKKEQAQADYAALLALSDGANFGEAYNPVARFHTPLRQRNDNNGATRMRHTCCFYYLTTGLPKYCEVCPRSMN</sequence>
<evidence type="ECO:0000313" key="2">
    <source>
        <dbReference type="Proteomes" id="UP000682111"/>
    </source>
</evidence>
<dbReference type="Proteomes" id="UP000682111">
    <property type="component" value="Unassembled WGS sequence"/>
</dbReference>
<keyword evidence="2" id="KW-1185">Reference proteome</keyword>
<gene>
    <name evidence="1" type="ORF">J27TS8_25930</name>
</gene>
<name>A0A920BTW4_9BACI</name>